<evidence type="ECO:0000313" key="2">
    <source>
        <dbReference type="EMBL" id="OGM19413.1"/>
    </source>
</evidence>
<evidence type="ECO:0000256" key="1">
    <source>
        <dbReference type="SAM" id="Phobius"/>
    </source>
</evidence>
<comment type="caution">
    <text evidence="2">The sequence shown here is derived from an EMBL/GenBank/DDBJ whole genome shotgun (WGS) entry which is preliminary data.</text>
</comment>
<dbReference type="AlphaFoldDB" id="A0A1F7XWK5"/>
<keyword evidence="1" id="KW-0472">Membrane</keyword>
<proteinExistence type="predicted"/>
<name>A0A1F7XWK5_9BACT</name>
<organism evidence="2 3">
    <name type="scientific">Candidatus Woesebacteria bacterium RIFCSPHIGHO2_01_FULL_38_26b</name>
    <dbReference type="NCBI Taxonomy" id="1802491"/>
    <lineage>
        <taxon>Bacteria</taxon>
        <taxon>Candidatus Woeseibacteriota</taxon>
    </lineage>
</organism>
<reference evidence="2 3" key="1">
    <citation type="journal article" date="2016" name="Nat. Commun.">
        <title>Thousands of microbial genomes shed light on interconnected biogeochemical processes in an aquifer system.</title>
        <authorList>
            <person name="Anantharaman K."/>
            <person name="Brown C.T."/>
            <person name="Hug L.A."/>
            <person name="Sharon I."/>
            <person name="Castelle C.J."/>
            <person name="Probst A.J."/>
            <person name="Thomas B.C."/>
            <person name="Singh A."/>
            <person name="Wilkins M.J."/>
            <person name="Karaoz U."/>
            <person name="Brodie E.L."/>
            <person name="Williams K.H."/>
            <person name="Hubbard S.S."/>
            <person name="Banfield J.F."/>
        </authorList>
    </citation>
    <scope>NUCLEOTIDE SEQUENCE [LARGE SCALE GENOMIC DNA]</scope>
</reference>
<dbReference type="Proteomes" id="UP000176741">
    <property type="component" value="Unassembled WGS sequence"/>
</dbReference>
<keyword evidence="1" id="KW-1133">Transmembrane helix</keyword>
<accession>A0A1F7XWK5</accession>
<evidence type="ECO:0000313" key="3">
    <source>
        <dbReference type="Proteomes" id="UP000176741"/>
    </source>
</evidence>
<gene>
    <name evidence="2" type="ORF">A2771_02900</name>
</gene>
<dbReference type="EMBL" id="MGGD01000069">
    <property type="protein sequence ID" value="OGM19413.1"/>
    <property type="molecule type" value="Genomic_DNA"/>
</dbReference>
<feature type="transmembrane region" description="Helical" evidence="1">
    <location>
        <begin position="18"/>
        <end position="39"/>
    </location>
</feature>
<keyword evidence="1" id="KW-0812">Transmembrane</keyword>
<protein>
    <submittedName>
        <fullName evidence="2">Uncharacterized protein</fullName>
    </submittedName>
</protein>
<sequence>MSDPIHLHTGKLYKNSNLLLLIIPAILFFVVIGIYIFLLKDTKKLDIAKDSLNNTNVLGEEVKLDKSD</sequence>